<evidence type="ECO:0000313" key="2">
    <source>
        <dbReference type="EMBL" id="KAK2548739.1"/>
    </source>
</evidence>
<dbReference type="GO" id="GO:0005737">
    <property type="term" value="C:cytoplasm"/>
    <property type="evidence" value="ECO:0007669"/>
    <property type="project" value="TreeGrafter"/>
</dbReference>
<dbReference type="GO" id="GO:0070481">
    <property type="term" value="P:nuclear-transcribed mRNA catabolic process, non-stop decay"/>
    <property type="evidence" value="ECO:0007669"/>
    <property type="project" value="InterPro"/>
</dbReference>
<dbReference type="GO" id="GO:0070651">
    <property type="term" value="P:nonfunctional rRNA decay"/>
    <property type="evidence" value="ECO:0007669"/>
    <property type="project" value="TreeGrafter"/>
</dbReference>
<dbReference type="Proteomes" id="UP001249851">
    <property type="component" value="Unassembled WGS sequence"/>
</dbReference>
<organism evidence="2 3">
    <name type="scientific">Acropora cervicornis</name>
    <name type="common">Staghorn coral</name>
    <dbReference type="NCBI Taxonomy" id="6130"/>
    <lineage>
        <taxon>Eukaryota</taxon>
        <taxon>Metazoa</taxon>
        <taxon>Cnidaria</taxon>
        <taxon>Anthozoa</taxon>
        <taxon>Hexacorallia</taxon>
        <taxon>Scleractinia</taxon>
        <taxon>Astrocoeniina</taxon>
        <taxon>Acroporidae</taxon>
        <taxon>Acropora</taxon>
    </lineage>
</organism>
<dbReference type="PANTHER" id="PTHR10853:SF0">
    <property type="entry name" value="PROTEIN PELOTA HOMOLOG"/>
    <property type="match status" value="1"/>
</dbReference>
<dbReference type="Gene3D" id="2.30.30.870">
    <property type="entry name" value="Pelota, domain A"/>
    <property type="match status" value="1"/>
</dbReference>
<dbReference type="GO" id="GO:0070966">
    <property type="term" value="P:nuclear-transcribed mRNA catabolic process, no-go decay"/>
    <property type="evidence" value="ECO:0007669"/>
    <property type="project" value="InterPro"/>
</dbReference>
<dbReference type="Pfam" id="PF26356">
    <property type="entry name" value="Pelota_N"/>
    <property type="match status" value="1"/>
</dbReference>
<reference evidence="2" key="2">
    <citation type="journal article" date="2023" name="Science">
        <title>Genomic signatures of disease resistance in endangered staghorn corals.</title>
        <authorList>
            <person name="Vollmer S.V."/>
            <person name="Selwyn J.D."/>
            <person name="Despard B.A."/>
            <person name="Roesel C.L."/>
        </authorList>
    </citation>
    <scope>NUCLEOTIDE SEQUENCE</scope>
    <source>
        <strain evidence="2">K2</strain>
    </source>
</reference>
<dbReference type="InterPro" id="IPR004405">
    <property type="entry name" value="TF_pelota"/>
</dbReference>
<dbReference type="GO" id="GO:0032790">
    <property type="term" value="P:ribosome disassembly"/>
    <property type="evidence" value="ECO:0007669"/>
    <property type="project" value="TreeGrafter"/>
</dbReference>
<dbReference type="EMBL" id="JARQWQ010000139">
    <property type="protein sequence ID" value="KAK2548739.1"/>
    <property type="molecule type" value="Genomic_DNA"/>
</dbReference>
<protein>
    <submittedName>
        <fullName evidence="2">Protein pelota</fullName>
    </submittedName>
</protein>
<dbReference type="AlphaFoldDB" id="A0AAD9PTL9"/>
<feature type="domain" description="Pelota N-terminal" evidence="1">
    <location>
        <begin position="2"/>
        <end position="45"/>
    </location>
</feature>
<comment type="caution">
    <text evidence="2">The sequence shown here is derived from an EMBL/GenBank/DDBJ whole genome shotgun (WGS) entry which is preliminary data.</text>
</comment>
<dbReference type="GO" id="GO:0071025">
    <property type="term" value="P:RNA surveillance"/>
    <property type="evidence" value="ECO:0007669"/>
    <property type="project" value="InterPro"/>
</dbReference>
<gene>
    <name evidence="2" type="ORF">P5673_030977</name>
</gene>
<proteinExistence type="predicted"/>
<dbReference type="PANTHER" id="PTHR10853">
    <property type="entry name" value="PELOTA"/>
    <property type="match status" value="1"/>
</dbReference>
<dbReference type="InterPro" id="IPR058547">
    <property type="entry name" value="Pelota_N"/>
</dbReference>
<dbReference type="InterPro" id="IPR038069">
    <property type="entry name" value="Pelota/DOM34_N"/>
</dbReference>
<accession>A0AAD9PTL9</accession>
<sequence>MTGSVSSSKVRTTLTIAVEGIEFDTQACMLRIKGRNVEENQYVKSSWQQLREEVGITRKKKGQQLGSTVMM</sequence>
<dbReference type="SUPFAM" id="SSF159065">
    <property type="entry name" value="Dom34/Pelota N-terminal domain-like"/>
    <property type="match status" value="1"/>
</dbReference>
<keyword evidence="3" id="KW-1185">Reference proteome</keyword>
<evidence type="ECO:0000313" key="3">
    <source>
        <dbReference type="Proteomes" id="UP001249851"/>
    </source>
</evidence>
<name>A0AAD9PTL9_ACRCE</name>
<evidence type="ECO:0000259" key="1">
    <source>
        <dbReference type="Pfam" id="PF26356"/>
    </source>
</evidence>
<reference evidence="2" key="1">
    <citation type="journal article" date="2023" name="G3 (Bethesda)">
        <title>Whole genome assembly and annotation of the endangered Caribbean coral Acropora cervicornis.</title>
        <authorList>
            <person name="Selwyn J.D."/>
            <person name="Vollmer S.V."/>
        </authorList>
    </citation>
    <scope>NUCLEOTIDE SEQUENCE</scope>
    <source>
        <strain evidence="2">K2</strain>
    </source>
</reference>